<name>A0AB39L5G3_9MICC</name>
<dbReference type="GO" id="GO:0016757">
    <property type="term" value="F:glycosyltransferase activity"/>
    <property type="evidence" value="ECO:0007669"/>
    <property type="project" value="UniProtKB-KW"/>
</dbReference>
<reference evidence="3" key="1">
    <citation type="submission" date="2024-07" db="EMBL/GenBank/DDBJ databases">
        <authorList>
            <person name="fu j."/>
        </authorList>
    </citation>
    <scope>NUCLEOTIDE SEQUENCE</scope>
    <source>
        <strain evidence="3">P10A9</strain>
    </source>
</reference>
<sequence length="406" mass="40964">MLRLVVPEGLGYTSGGTVYNTHVADALRGLGVTVEVVGVPGAWPVGTAADRRRLRVALDLPDAAVLDVADAPVLDVVDDADRRTHEGGAARNSAMAPASGPASPAARRAVLVDALLVLGAPEELHAAAQAAASSGAALGILVHMSLADAPGLSAEEAARSAALECEALAAAHTVLVPSDFAARRLAERYGTSARVARPGVVRVPAAPGSLAEGRAPHLLCLAALLPGKGQLRLVRALGELREMPWTLTLAGHDAADPAYAHAVAVEAARLGIADRVLIPGELRGPALETEWSRTDLTVLASVSETFGLAVAESIARGVPAMVGAGTGAAEALSLSLSGGLGPAGAVVGNPGPGTDPLTAELGRWLADLTVRARWRAAARAARPLLPGWESTALGVARALGVGAPRP</sequence>
<feature type="domain" description="Glycosyl transferase family 1" evidence="2">
    <location>
        <begin position="214"/>
        <end position="336"/>
    </location>
</feature>
<proteinExistence type="predicted"/>
<dbReference type="EC" id="2.4.-.-" evidence="3"/>
<dbReference type="SUPFAM" id="SSF53756">
    <property type="entry name" value="UDP-Glycosyltransferase/glycogen phosphorylase"/>
    <property type="match status" value="1"/>
</dbReference>
<dbReference type="PANTHER" id="PTHR12526">
    <property type="entry name" value="GLYCOSYLTRANSFERASE"/>
    <property type="match status" value="1"/>
</dbReference>
<dbReference type="KEGG" id="spue:AB5L97_00645"/>
<dbReference type="InterPro" id="IPR001296">
    <property type="entry name" value="Glyco_trans_1"/>
</dbReference>
<evidence type="ECO:0000256" key="1">
    <source>
        <dbReference type="ARBA" id="ARBA00022679"/>
    </source>
</evidence>
<dbReference type="Pfam" id="PF00534">
    <property type="entry name" value="Glycos_transf_1"/>
    <property type="match status" value="1"/>
</dbReference>
<accession>A0AB39L5G3</accession>
<protein>
    <submittedName>
        <fullName evidence="3">Glycosyltransferase</fullName>
        <ecNumber evidence="3">2.4.-.-</ecNumber>
    </submittedName>
</protein>
<keyword evidence="3" id="KW-0328">Glycosyltransferase</keyword>
<keyword evidence="1 3" id="KW-0808">Transferase</keyword>
<dbReference type="Gene3D" id="3.40.50.2000">
    <property type="entry name" value="Glycogen Phosphorylase B"/>
    <property type="match status" value="1"/>
</dbReference>
<dbReference type="AlphaFoldDB" id="A0AB39L5G3"/>
<evidence type="ECO:0000259" key="2">
    <source>
        <dbReference type="Pfam" id="PF00534"/>
    </source>
</evidence>
<dbReference type="EMBL" id="CP163302">
    <property type="protein sequence ID" value="XDP45569.1"/>
    <property type="molecule type" value="Genomic_DNA"/>
</dbReference>
<dbReference type="RefSeq" id="WP_369046077.1">
    <property type="nucleotide sequence ID" value="NZ_CP163302.1"/>
</dbReference>
<gene>
    <name evidence="3" type="ORF">AB5L97_00645</name>
</gene>
<organism evidence="3">
    <name type="scientific">Sinomonas puerhi</name>
    <dbReference type="NCBI Taxonomy" id="3238584"/>
    <lineage>
        <taxon>Bacteria</taxon>
        <taxon>Bacillati</taxon>
        <taxon>Actinomycetota</taxon>
        <taxon>Actinomycetes</taxon>
        <taxon>Micrococcales</taxon>
        <taxon>Micrococcaceae</taxon>
        <taxon>Sinomonas</taxon>
    </lineage>
</organism>
<evidence type="ECO:0000313" key="3">
    <source>
        <dbReference type="EMBL" id="XDP45569.1"/>
    </source>
</evidence>